<comment type="caution">
    <text evidence="2">The sequence shown here is derived from an EMBL/GenBank/DDBJ whole genome shotgun (WGS) entry which is preliminary data.</text>
</comment>
<evidence type="ECO:0000256" key="1">
    <source>
        <dbReference type="ARBA" id="ARBA00022737"/>
    </source>
</evidence>
<accession>A0AAD2JPP1</accession>
<sequence length="530" mass="58135">MDVERANLLRRIKENEIQELVVTKIVARLICNSPQDLVSALQQNTSIENCSVILRVLNPEQIQWEQQVEFLQAIASLASLKEFRFATTSSGFTDSALRLLTVVLNGCSRLEKLTLQTIQPNHDGLTSEVFTNGAGLLSEFRGTLSKQASLETLSLDGIDERFDLGGVMEVLQSLPSIRHVYLKAQAVTNRYDRDTMKCFLQSRAAGASTLSLKRFLMPDILSPYFSLLATNSTLLDLCLEQVGVNGEGCGTLAQSLSQNSTLERLSLAYNGLSDVAGCILFSSLKSNAGLTDLNIAGNFLSTDSCQALADLLGDPSSLSVLANLNLAQNILIRDDGACIIASALASDKRIRHLNLSEMRLSKITSAILETNLASNHTLQRLNFSKNSLGESGAAHMANLLRDNRTLLHLNLSDTKIGPKGSEALAKTLTEDNDTLISLNLGGNSMILYPRYLEAMILSNCTLQHLWLASHLLENDSPIPAFLKLNKFGRSRMLQERNNSLLWKSALVEFASDLGVSYYLLRMNPAIISWI</sequence>
<keyword evidence="1" id="KW-0677">Repeat</keyword>
<dbReference type="AlphaFoldDB" id="A0AAD2JPP1"/>
<evidence type="ECO:0000313" key="3">
    <source>
        <dbReference type="Proteomes" id="UP001295423"/>
    </source>
</evidence>
<dbReference type="Pfam" id="PF13516">
    <property type="entry name" value="LRR_6"/>
    <property type="match status" value="3"/>
</dbReference>
<organism evidence="2 3">
    <name type="scientific">Cylindrotheca closterium</name>
    <dbReference type="NCBI Taxonomy" id="2856"/>
    <lineage>
        <taxon>Eukaryota</taxon>
        <taxon>Sar</taxon>
        <taxon>Stramenopiles</taxon>
        <taxon>Ochrophyta</taxon>
        <taxon>Bacillariophyta</taxon>
        <taxon>Bacillariophyceae</taxon>
        <taxon>Bacillariophycidae</taxon>
        <taxon>Bacillariales</taxon>
        <taxon>Bacillariaceae</taxon>
        <taxon>Cylindrotheca</taxon>
    </lineage>
</organism>
<dbReference type="PANTHER" id="PTHR24111">
    <property type="entry name" value="LEUCINE-RICH REPEAT-CONTAINING PROTEIN 34"/>
    <property type="match status" value="1"/>
</dbReference>
<dbReference type="Proteomes" id="UP001295423">
    <property type="component" value="Unassembled WGS sequence"/>
</dbReference>
<dbReference type="InterPro" id="IPR032675">
    <property type="entry name" value="LRR_dom_sf"/>
</dbReference>
<keyword evidence="3" id="KW-1185">Reference proteome</keyword>
<dbReference type="InterPro" id="IPR052201">
    <property type="entry name" value="LRR-containing_regulator"/>
</dbReference>
<protein>
    <submittedName>
        <fullName evidence="2">Uncharacterized protein</fullName>
    </submittedName>
</protein>
<name>A0AAD2JPP1_9STRA</name>
<proteinExistence type="predicted"/>
<reference evidence="2" key="1">
    <citation type="submission" date="2023-08" db="EMBL/GenBank/DDBJ databases">
        <authorList>
            <person name="Audoor S."/>
            <person name="Bilcke G."/>
        </authorList>
    </citation>
    <scope>NUCLEOTIDE SEQUENCE</scope>
</reference>
<dbReference type="SUPFAM" id="SSF52047">
    <property type="entry name" value="RNI-like"/>
    <property type="match status" value="2"/>
</dbReference>
<dbReference type="Gene3D" id="3.80.10.10">
    <property type="entry name" value="Ribonuclease Inhibitor"/>
    <property type="match status" value="3"/>
</dbReference>
<dbReference type="SMART" id="SM00368">
    <property type="entry name" value="LRR_RI"/>
    <property type="match status" value="6"/>
</dbReference>
<dbReference type="InterPro" id="IPR001611">
    <property type="entry name" value="Leu-rich_rpt"/>
</dbReference>
<evidence type="ECO:0000313" key="2">
    <source>
        <dbReference type="EMBL" id="CAJ1967644.1"/>
    </source>
</evidence>
<gene>
    <name evidence="2" type="ORF">CYCCA115_LOCUS22870</name>
</gene>
<dbReference type="EMBL" id="CAKOGP040002336">
    <property type="protein sequence ID" value="CAJ1967644.1"/>
    <property type="molecule type" value="Genomic_DNA"/>
</dbReference>
<dbReference type="PANTHER" id="PTHR24111:SF0">
    <property type="entry name" value="LEUCINE-RICH REPEAT-CONTAINING PROTEIN"/>
    <property type="match status" value="1"/>
</dbReference>